<evidence type="ECO:0000256" key="2">
    <source>
        <dbReference type="ARBA" id="ARBA00022692"/>
    </source>
</evidence>
<feature type="transmembrane region" description="Helical" evidence="5">
    <location>
        <begin position="55"/>
        <end position="72"/>
    </location>
</feature>
<dbReference type="GO" id="GO:1902600">
    <property type="term" value="P:proton transmembrane transport"/>
    <property type="evidence" value="ECO:0007669"/>
    <property type="project" value="InterPro"/>
</dbReference>
<keyword evidence="8" id="KW-1185">Reference proteome</keyword>
<sequence>MTDSKKFYKIISDKLSINLLDITLKEVLTIQDYNILQNLNNLQHWMLLNHKSHKLIYIIGLLLIFSFIVKTITDRFRIPSVVGYIILGTIFSQSIVERIPFLSRESIAWYNYLLNTFNFITVLAVSFISFSIGTSLYIKVFKQLELELILIVLFESFGAFILVTGVMLFLDQSLFVSILLGTIATATAPAATVMVLKEYSIPGELSATLMVVLALDEFLALLIFSFMEPLSLALATPAHEITFMAILISPLFKIISAIILGFSIGYLSQHLMANCKSEDRKVLLILATVFGTSALAVFLHISPLFANLTVGFVYRNFTKRRLDISDKIDILTVPLFAAFFILAGTKIQISNLFNWNFLLIAFAYSLTRIIGKVGGARIGAKLSSAPKHVVDYLGFGLTPQIGIAIDLAFIIQKDFIHLPGNISNISMLILNIILFTSFFTEIFGPLATEYGLIKSKEMKKRF</sequence>
<keyword evidence="2 5" id="KW-0812">Transmembrane</keyword>
<dbReference type="PANTHER" id="PTHR43021:SF2">
    <property type="entry name" value="CATION_H+ EXCHANGER DOMAIN-CONTAINING PROTEIN"/>
    <property type="match status" value="1"/>
</dbReference>
<evidence type="ECO:0000256" key="1">
    <source>
        <dbReference type="ARBA" id="ARBA00004141"/>
    </source>
</evidence>
<evidence type="ECO:0000256" key="5">
    <source>
        <dbReference type="SAM" id="Phobius"/>
    </source>
</evidence>
<dbReference type="GO" id="GO:0015297">
    <property type="term" value="F:antiporter activity"/>
    <property type="evidence" value="ECO:0007669"/>
    <property type="project" value="InterPro"/>
</dbReference>
<feature type="domain" description="Cation/H+ exchanger transmembrane" evidence="6">
    <location>
        <begin position="64"/>
        <end position="439"/>
    </location>
</feature>
<dbReference type="GO" id="GO:0016020">
    <property type="term" value="C:membrane"/>
    <property type="evidence" value="ECO:0007669"/>
    <property type="project" value="UniProtKB-SubCell"/>
</dbReference>
<dbReference type="InterPro" id="IPR006153">
    <property type="entry name" value="Cation/H_exchanger_TM"/>
</dbReference>
<dbReference type="Gene3D" id="1.20.1530.20">
    <property type="match status" value="1"/>
</dbReference>
<feature type="transmembrane region" description="Helical" evidence="5">
    <location>
        <begin position="208"/>
        <end position="229"/>
    </location>
</feature>
<dbReference type="InterPro" id="IPR038770">
    <property type="entry name" value="Na+/solute_symporter_sf"/>
</dbReference>
<reference evidence="7 8" key="1">
    <citation type="submission" date="2016-10" db="EMBL/GenBank/DDBJ databases">
        <authorList>
            <person name="de Groot N.N."/>
        </authorList>
    </citation>
    <scope>NUCLEOTIDE SEQUENCE [LARGE SCALE GENOMIC DNA]</scope>
    <source>
        <strain evidence="7 8">ATCC 51327</strain>
    </source>
</reference>
<feature type="transmembrane region" description="Helical" evidence="5">
    <location>
        <begin position="241"/>
        <end position="262"/>
    </location>
</feature>
<dbReference type="PANTHER" id="PTHR43021">
    <property type="entry name" value="NA(+)/H(+) ANTIPORTER-RELATED"/>
    <property type="match status" value="1"/>
</dbReference>
<accession>A0A1I4II14</accession>
<protein>
    <submittedName>
        <fullName evidence="7">Kef-type K+ transport system, membrane component KefB</fullName>
    </submittedName>
</protein>
<evidence type="ECO:0000313" key="8">
    <source>
        <dbReference type="Proteomes" id="UP000199006"/>
    </source>
</evidence>
<proteinExistence type="predicted"/>
<evidence type="ECO:0000256" key="3">
    <source>
        <dbReference type="ARBA" id="ARBA00022989"/>
    </source>
</evidence>
<dbReference type="EMBL" id="FOTI01000017">
    <property type="protein sequence ID" value="SFL54039.1"/>
    <property type="molecule type" value="Genomic_DNA"/>
</dbReference>
<dbReference type="STRING" id="29563.SAMN02983006_01430"/>
<dbReference type="AlphaFoldDB" id="A0A1I4II14"/>
<evidence type="ECO:0000313" key="7">
    <source>
        <dbReference type="EMBL" id="SFL54039.1"/>
    </source>
</evidence>
<evidence type="ECO:0000259" key="6">
    <source>
        <dbReference type="Pfam" id="PF00999"/>
    </source>
</evidence>
<feature type="transmembrane region" description="Helical" evidence="5">
    <location>
        <begin position="392"/>
        <end position="412"/>
    </location>
</feature>
<feature type="transmembrane region" description="Helical" evidence="5">
    <location>
        <begin position="353"/>
        <end position="371"/>
    </location>
</feature>
<feature type="transmembrane region" description="Helical" evidence="5">
    <location>
        <begin position="432"/>
        <end position="453"/>
    </location>
</feature>
<feature type="transmembrane region" description="Helical" evidence="5">
    <location>
        <begin position="328"/>
        <end position="347"/>
    </location>
</feature>
<dbReference type="Proteomes" id="UP000199006">
    <property type="component" value="Unassembled WGS sequence"/>
</dbReference>
<gene>
    <name evidence="7" type="ORF">SAMN02983006_01430</name>
</gene>
<dbReference type="Pfam" id="PF00999">
    <property type="entry name" value="Na_H_Exchanger"/>
    <property type="match status" value="1"/>
</dbReference>
<comment type="subcellular location">
    <subcellularLocation>
        <location evidence="1">Membrane</location>
        <topology evidence="1">Multi-pass membrane protein</topology>
    </subcellularLocation>
</comment>
<evidence type="ECO:0000256" key="4">
    <source>
        <dbReference type="ARBA" id="ARBA00023136"/>
    </source>
</evidence>
<feature type="transmembrane region" description="Helical" evidence="5">
    <location>
        <begin position="148"/>
        <end position="170"/>
    </location>
</feature>
<keyword evidence="4 5" id="KW-0472">Membrane</keyword>
<name>A0A1I4II14_9FIRM</name>
<keyword evidence="3 5" id="KW-1133">Transmembrane helix</keyword>
<organism evidence="7 8">
    <name type="scientific">Halanaerobium salsuginis</name>
    <dbReference type="NCBI Taxonomy" id="29563"/>
    <lineage>
        <taxon>Bacteria</taxon>
        <taxon>Bacillati</taxon>
        <taxon>Bacillota</taxon>
        <taxon>Clostridia</taxon>
        <taxon>Halanaerobiales</taxon>
        <taxon>Halanaerobiaceae</taxon>
        <taxon>Halanaerobium</taxon>
    </lineage>
</organism>
<feature type="transmembrane region" description="Helical" evidence="5">
    <location>
        <begin position="177"/>
        <end position="196"/>
    </location>
</feature>
<feature type="transmembrane region" description="Helical" evidence="5">
    <location>
        <begin position="282"/>
        <end position="308"/>
    </location>
</feature>